<dbReference type="PANTHER" id="PTHR43428">
    <property type="entry name" value="ARSENATE REDUCTASE"/>
    <property type="match status" value="1"/>
</dbReference>
<organism evidence="1 2">
    <name type="scientific">Isosphaera pallida (strain ATCC 43644 / DSM 9630 / IS1B)</name>
    <dbReference type="NCBI Taxonomy" id="575540"/>
    <lineage>
        <taxon>Bacteria</taxon>
        <taxon>Pseudomonadati</taxon>
        <taxon>Planctomycetota</taxon>
        <taxon>Planctomycetia</taxon>
        <taxon>Isosphaerales</taxon>
        <taxon>Isosphaeraceae</taxon>
        <taxon>Isosphaera</taxon>
    </lineage>
</organism>
<proteinExistence type="predicted"/>
<evidence type="ECO:0008006" key="3">
    <source>
        <dbReference type="Google" id="ProtNLM"/>
    </source>
</evidence>
<sequence length="229" mass="24001">MNPALEPSLVRYAPAIAALGDWIAARWAFGSQSTPDAQAPLAEIVVVCTGNSRRSVLGAALGNLAALEVGWAGRVRFHSAGTTPTACNPRTLATLERLGATVKATGRLAPPGPGGETNPEYSITLRVPDHHTQSKADPNASVVMIEFSKALGDPSLPARDFAAAMVCDEADAGCPIVPGAALRVAIPHPDPKAFDGQPDEAARYDQTRDDLGRLMRAVIAHAQTRLARE</sequence>
<dbReference type="OrthoDB" id="9784339at2"/>
<dbReference type="InParanoid" id="E8QYE8"/>
<dbReference type="KEGG" id="ipa:Isop_2572"/>
<evidence type="ECO:0000313" key="1">
    <source>
        <dbReference type="EMBL" id="ADV63143.1"/>
    </source>
</evidence>
<dbReference type="eggNOG" id="COG0394">
    <property type="taxonomic scope" value="Bacteria"/>
</dbReference>
<dbReference type="HOGENOM" id="CLU_1208472_0_0_0"/>
<dbReference type="STRING" id="575540.Isop_2572"/>
<dbReference type="Proteomes" id="UP000008631">
    <property type="component" value="Chromosome"/>
</dbReference>
<keyword evidence="2" id="KW-1185">Reference proteome</keyword>
<evidence type="ECO:0000313" key="2">
    <source>
        <dbReference type="Proteomes" id="UP000008631"/>
    </source>
</evidence>
<reference evidence="1 2" key="2">
    <citation type="journal article" date="2011" name="Stand. Genomic Sci.">
        <title>Complete genome sequence of Isosphaera pallida type strain (IS1B).</title>
        <authorList>
            <consortium name="US DOE Joint Genome Institute (JGI-PGF)"/>
            <person name="Goker M."/>
            <person name="Cleland D."/>
            <person name="Saunders E."/>
            <person name="Lapidus A."/>
            <person name="Nolan M."/>
            <person name="Lucas S."/>
            <person name="Hammon N."/>
            <person name="Deshpande S."/>
            <person name="Cheng J.F."/>
            <person name="Tapia R."/>
            <person name="Han C."/>
            <person name="Goodwin L."/>
            <person name="Pitluck S."/>
            <person name="Liolios K."/>
            <person name="Pagani I."/>
            <person name="Ivanova N."/>
            <person name="Mavromatis K."/>
            <person name="Pati A."/>
            <person name="Chen A."/>
            <person name="Palaniappan K."/>
            <person name="Land M."/>
            <person name="Hauser L."/>
            <person name="Chang Y.J."/>
            <person name="Jeffries C.D."/>
            <person name="Detter J.C."/>
            <person name="Beck B."/>
            <person name="Woyke T."/>
            <person name="Bristow J."/>
            <person name="Eisen J.A."/>
            <person name="Markowitz V."/>
            <person name="Hugenholtz P."/>
            <person name="Kyrpides N.C."/>
            <person name="Klenk H.P."/>
        </authorList>
    </citation>
    <scope>NUCLEOTIDE SEQUENCE [LARGE SCALE GENOMIC DNA]</scope>
    <source>
        <strain evidence="2">ATCC 43644 / DSM 9630 / IS1B</strain>
    </source>
</reference>
<accession>E8QYE8</accession>
<dbReference type="RefSeq" id="WP_013565431.1">
    <property type="nucleotide sequence ID" value="NC_014962.1"/>
</dbReference>
<name>E8QYE8_ISOPI</name>
<dbReference type="SUPFAM" id="SSF52788">
    <property type="entry name" value="Phosphotyrosine protein phosphatases I"/>
    <property type="match status" value="1"/>
</dbReference>
<reference key="1">
    <citation type="submission" date="2010-11" db="EMBL/GenBank/DDBJ databases">
        <title>The complete sequence of chromosome of Isophaera pallida ATCC 43644.</title>
        <authorList>
            <consortium name="US DOE Joint Genome Institute (JGI-PGF)"/>
            <person name="Lucas S."/>
            <person name="Copeland A."/>
            <person name="Lapidus A."/>
            <person name="Bruce D."/>
            <person name="Goodwin L."/>
            <person name="Pitluck S."/>
            <person name="Kyrpides N."/>
            <person name="Mavromatis K."/>
            <person name="Pagani I."/>
            <person name="Ivanova N."/>
            <person name="Saunders E."/>
            <person name="Brettin T."/>
            <person name="Detter J.C."/>
            <person name="Han C."/>
            <person name="Tapia R."/>
            <person name="Land M."/>
            <person name="Hauser L."/>
            <person name="Markowitz V."/>
            <person name="Cheng J.-F."/>
            <person name="Hugenholtz P."/>
            <person name="Woyke T."/>
            <person name="Wu D."/>
            <person name="Eisen J.A."/>
        </authorList>
    </citation>
    <scope>NUCLEOTIDE SEQUENCE</scope>
    <source>
        <strain>ATCC 43644</strain>
    </source>
</reference>
<dbReference type="EMBL" id="CP002353">
    <property type="protein sequence ID" value="ADV63143.1"/>
    <property type="molecule type" value="Genomic_DNA"/>
</dbReference>
<dbReference type="PANTHER" id="PTHR43428:SF1">
    <property type="entry name" value="ARSENATE REDUCTASE"/>
    <property type="match status" value="1"/>
</dbReference>
<dbReference type="Gene3D" id="3.40.50.2300">
    <property type="match status" value="1"/>
</dbReference>
<dbReference type="AlphaFoldDB" id="E8QYE8"/>
<protein>
    <recommendedName>
        <fullName evidence="3">Protein tyrosine phosphatase</fullName>
    </recommendedName>
</protein>
<dbReference type="InterPro" id="IPR036196">
    <property type="entry name" value="Ptyr_pPase_sf"/>
</dbReference>
<gene>
    <name evidence="1" type="ordered locus">Isop_2572</name>
</gene>